<protein>
    <submittedName>
        <fullName evidence="2">MYCBP-associated protein</fullName>
    </submittedName>
</protein>
<gene>
    <name evidence="2" type="primary">MYCBPAP</name>
    <name evidence="2" type="ORF">AMEX_G24567</name>
</gene>
<dbReference type="OrthoDB" id="10263316at2759"/>
<feature type="compositionally biased region" description="Basic and acidic residues" evidence="1">
    <location>
        <begin position="12"/>
        <end position="31"/>
    </location>
</feature>
<feature type="compositionally biased region" description="Low complexity" evidence="1">
    <location>
        <begin position="354"/>
        <end position="363"/>
    </location>
</feature>
<reference evidence="2 3" key="1">
    <citation type="submission" date="2021-07" db="EMBL/GenBank/DDBJ databases">
        <authorList>
            <person name="Imarazene B."/>
            <person name="Zahm M."/>
            <person name="Klopp C."/>
            <person name="Cabau C."/>
            <person name="Beille S."/>
            <person name="Jouanno E."/>
            <person name="Castinel A."/>
            <person name="Lluch J."/>
            <person name="Gil L."/>
            <person name="Kuchtly C."/>
            <person name="Lopez Roques C."/>
            <person name="Donnadieu C."/>
            <person name="Parrinello H."/>
            <person name="Journot L."/>
            <person name="Du K."/>
            <person name="Schartl M."/>
            <person name="Retaux S."/>
            <person name="Guiguen Y."/>
        </authorList>
    </citation>
    <scope>NUCLEOTIDE SEQUENCE [LARGE SCALE GENOMIC DNA]</scope>
    <source>
        <strain evidence="2">Pach_M1</strain>
        <tissue evidence="2">Testis</tissue>
    </source>
</reference>
<dbReference type="Proteomes" id="UP000752171">
    <property type="component" value="Unassembled WGS sequence"/>
</dbReference>
<dbReference type="PANTHER" id="PTHR48421:SF1">
    <property type="entry name" value="MYCBP-ASSOCIATED PROTEIN"/>
    <property type="match status" value="1"/>
</dbReference>
<organism evidence="2 3">
    <name type="scientific">Astyanax mexicanus</name>
    <name type="common">Blind cave fish</name>
    <name type="synonym">Astyanax fasciatus mexicanus</name>
    <dbReference type="NCBI Taxonomy" id="7994"/>
    <lineage>
        <taxon>Eukaryota</taxon>
        <taxon>Metazoa</taxon>
        <taxon>Chordata</taxon>
        <taxon>Craniata</taxon>
        <taxon>Vertebrata</taxon>
        <taxon>Euteleostomi</taxon>
        <taxon>Actinopterygii</taxon>
        <taxon>Neopterygii</taxon>
        <taxon>Teleostei</taxon>
        <taxon>Ostariophysi</taxon>
        <taxon>Characiformes</taxon>
        <taxon>Characoidei</taxon>
        <taxon>Acestrorhamphidae</taxon>
        <taxon>Acestrorhamphinae</taxon>
        <taxon>Astyanax</taxon>
    </lineage>
</organism>
<dbReference type="Gene3D" id="2.60.40.10">
    <property type="entry name" value="Immunoglobulins"/>
    <property type="match status" value="1"/>
</dbReference>
<feature type="compositionally biased region" description="Low complexity" evidence="1">
    <location>
        <begin position="32"/>
        <end position="45"/>
    </location>
</feature>
<accession>A0A8T2KTT7</accession>
<dbReference type="InterPro" id="IPR032707">
    <property type="entry name" value="MYCBPAP"/>
</dbReference>
<feature type="compositionally biased region" description="Acidic residues" evidence="1">
    <location>
        <begin position="364"/>
        <end position="378"/>
    </location>
</feature>
<evidence type="ECO:0000313" key="2">
    <source>
        <dbReference type="EMBL" id="KAG9262743.1"/>
    </source>
</evidence>
<feature type="region of interest" description="Disordered" evidence="1">
    <location>
        <begin position="741"/>
        <end position="793"/>
    </location>
</feature>
<feature type="compositionally biased region" description="Low complexity" evidence="1">
    <location>
        <begin position="1"/>
        <end position="10"/>
    </location>
</feature>
<comment type="caution">
    <text evidence="2">The sequence shown here is derived from an EMBL/GenBank/DDBJ whole genome shotgun (WGS) entry which is preliminary data.</text>
</comment>
<name>A0A8T2KTT7_ASTMX</name>
<proteinExistence type="predicted"/>
<evidence type="ECO:0000313" key="3">
    <source>
        <dbReference type="Proteomes" id="UP000752171"/>
    </source>
</evidence>
<feature type="region of interest" description="Disordered" evidence="1">
    <location>
        <begin position="349"/>
        <end position="388"/>
    </location>
</feature>
<dbReference type="PANTHER" id="PTHR48421">
    <property type="entry name" value="MYCBP-ASSOCIATED PROTEIN"/>
    <property type="match status" value="1"/>
</dbReference>
<dbReference type="InterPro" id="IPR013783">
    <property type="entry name" value="Ig-like_fold"/>
</dbReference>
<feature type="region of interest" description="Disordered" evidence="1">
    <location>
        <begin position="1"/>
        <end position="49"/>
    </location>
</feature>
<dbReference type="AlphaFoldDB" id="A0A8T2KTT7"/>
<dbReference type="Pfam" id="PF14646">
    <property type="entry name" value="MYCBPAP"/>
    <property type="match status" value="1"/>
</dbReference>
<sequence>MASPGKSLSKPGKKEPRSRSPSDKKQGKLMEESLSSVSEEQISSSILKGDDIQALAIKPDHLEMIRAPQPPKEPLKPRLSSRVLVRKTRPCDEVRKGVSVSVARPLLKDATLEPLEYTGPGGPRFDEQGMVLPHSILGSLEDFRREMEDRGETELVSRIPDQKTHCPLQAGAQQRNGKIRTHKQGGWDPQGHALQHWNYHMAERRRQQNFIAHLLEKPVEELLMNQSNRYREIQEQREIISRGLPALHPGHGRRVGSEFWSVPQRFGDELSGITATLTQTQKGNPPPITRITQPLSARRESGNEVSDGVVSRAWSQSQYLHYRQHELRDILTEMDYNQPDMDELEVVGSSQPYTSLSEEQSTLLEEEEQGEGEEEEEERINGDHKENEDPLEFYDDVMMEVELIPALRLCGELACWTGNATSNEEEVGVAVRLLFEAAVGESVSSELELKNEGSTAVYYSWHRLAAPPSFTHTRAQRHSQNFYFNTATAVILPGDVERILVTFKSACPGIMSEVWQLHTHPLLLGGASLQVTLRGVALYQDKTAEKRAAIEEELERRVAVSVCKSLICDVLRNIHTPERPSSPVELYITEEEHFYNINPSLHYHSQPVEALKRLWEEAHRLKTTTAEEHQQTPAEIPTWDLCMDHLRQVVLSLPQDDADSEGAGLCREEALSQYNALILQLHQSQLTIKPLTAHSIGLQMWRELCDGLVSEAVRLRLILGLPENNTWGDNQKDQDNLAAQKEDVKERKGMSLNKEEKKGGISKEKEEKKGVSKPAGKDKPAAEERSGNKKKVLEEKKVEKDVIRESSLTSISSEDDTIHSQLQQHYTHTLHQQVYVLMERMVDSLCDLLEEAQQREITETNQCF</sequence>
<feature type="compositionally biased region" description="Basic and acidic residues" evidence="1">
    <location>
        <begin position="379"/>
        <end position="388"/>
    </location>
</feature>
<evidence type="ECO:0000256" key="1">
    <source>
        <dbReference type="SAM" id="MobiDB-lite"/>
    </source>
</evidence>
<dbReference type="EMBL" id="JAICCE010000021">
    <property type="protein sequence ID" value="KAG9262743.1"/>
    <property type="molecule type" value="Genomic_DNA"/>
</dbReference>